<feature type="signal peptide" evidence="1">
    <location>
        <begin position="1"/>
        <end position="23"/>
    </location>
</feature>
<dbReference type="InterPro" id="IPR014469">
    <property type="entry name" value="DUF2271"/>
</dbReference>
<dbReference type="EMBL" id="JBEWZI010000002">
    <property type="protein sequence ID" value="MET7012898.1"/>
    <property type="molecule type" value="Genomic_DNA"/>
</dbReference>
<dbReference type="Pfam" id="PF10029">
    <property type="entry name" value="DUF2271"/>
    <property type="match status" value="1"/>
</dbReference>
<sequence length="175" mass="18838">MKSRLCSSILSLFGVGLALPAQAADAQLEINLPSIQGARVKRPYVAVWLEKAASHDFAGNIAVWYDMTKPNNIGATKWLPDMRSWWRVSGSQASFPIDGVSGATRPAGDHVINLGATDAVKKLTPGDYEVVVEVAREHGGHELLRLPMQWPPRSAAKAEASGAEEVGLVRLTTKP</sequence>
<evidence type="ECO:0000313" key="3">
    <source>
        <dbReference type="Proteomes" id="UP001549691"/>
    </source>
</evidence>
<proteinExistence type="predicted"/>
<comment type="caution">
    <text evidence="2">The sequence shown here is derived from an EMBL/GenBank/DDBJ whole genome shotgun (WGS) entry which is preliminary data.</text>
</comment>
<accession>A0ABV2TI58</accession>
<organism evidence="2 3">
    <name type="scientific">Uliginosibacterium flavum</name>
    <dbReference type="NCBI Taxonomy" id="1396831"/>
    <lineage>
        <taxon>Bacteria</taxon>
        <taxon>Pseudomonadati</taxon>
        <taxon>Pseudomonadota</taxon>
        <taxon>Betaproteobacteria</taxon>
        <taxon>Rhodocyclales</taxon>
        <taxon>Zoogloeaceae</taxon>
        <taxon>Uliginosibacterium</taxon>
    </lineage>
</organism>
<dbReference type="Proteomes" id="UP001549691">
    <property type="component" value="Unassembled WGS sequence"/>
</dbReference>
<keyword evidence="3" id="KW-1185">Reference proteome</keyword>
<reference evidence="2 3" key="1">
    <citation type="submission" date="2024-07" db="EMBL/GenBank/DDBJ databases">
        <title>Uliginosibacterium flavum JJ3220;KACC:17644.</title>
        <authorList>
            <person name="Kim M.K."/>
        </authorList>
    </citation>
    <scope>NUCLEOTIDE SEQUENCE [LARGE SCALE GENOMIC DNA]</scope>
    <source>
        <strain evidence="2 3">KACC:17644</strain>
    </source>
</reference>
<protein>
    <submittedName>
        <fullName evidence="2">DUF2271 domain-containing protein</fullName>
    </submittedName>
</protein>
<dbReference type="RefSeq" id="WP_354599363.1">
    <property type="nucleotide sequence ID" value="NZ_JBEWZI010000002.1"/>
</dbReference>
<evidence type="ECO:0000313" key="2">
    <source>
        <dbReference type="EMBL" id="MET7012898.1"/>
    </source>
</evidence>
<feature type="chain" id="PRO_5045964579" evidence="1">
    <location>
        <begin position="24"/>
        <end position="175"/>
    </location>
</feature>
<dbReference type="PIRSF" id="PIRSF014995">
    <property type="entry name" value="UCP014995"/>
    <property type="match status" value="1"/>
</dbReference>
<keyword evidence="1" id="KW-0732">Signal</keyword>
<gene>
    <name evidence="2" type="ORF">ABXR19_01770</name>
</gene>
<evidence type="ECO:0000256" key="1">
    <source>
        <dbReference type="SAM" id="SignalP"/>
    </source>
</evidence>
<name>A0ABV2TI58_9RHOO</name>